<dbReference type="Gene3D" id="3.30.200.20">
    <property type="entry name" value="Phosphorylase Kinase, domain 1"/>
    <property type="match status" value="1"/>
</dbReference>
<feature type="region of interest" description="Disordered" evidence="9">
    <location>
        <begin position="412"/>
        <end position="438"/>
    </location>
</feature>
<dbReference type="PANTHER" id="PTHR43671">
    <property type="entry name" value="SERINE/THREONINE-PROTEIN KINASE NEK"/>
    <property type="match status" value="1"/>
</dbReference>
<dbReference type="PANTHER" id="PTHR43671:SF98">
    <property type="entry name" value="SERINE_THREONINE-PROTEIN KINASE NEK11"/>
    <property type="match status" value="1"/>
</dbReference>
<evidence type="ECO:0000256" key="6">
    <source>
        <dbReference type="ARBA" id="ARBA00022840"/>
    </source>
</evidence>
<comment type="catalytic activity">
    <reaction evidence="8">
        <text>L-seryl-[protein] + ATP = O-phospho-L-seryl-[protein] + ADP + H(+)</text>
        <dbReference type="Rhea" id="RHEA:17989"/>
        <dbReference type="Rhea" id="RHEA-COMP:9863"/>
        <dbReference type="Rhea" id="RHEA-COMP:11604"/>
        <dbReference type="ChEBI" id="CHEBI:15378"/>
        <dbReference type="ChEBI" id="CHEBI:29999"/>
        <dbReference type="ChEBI" id="CHEBI:30616"/>
        <dbReference type="ChEBI" id="CHEBI:83421"/>
        <dbReference type="ChEBI" id="CHEBI:456216"/>
        <dbReference type="EC" id="2.7.11.1"/>
    </reaction>
</comment>
<dbReference type="InterPro" id="IPR050660">
    <property type="entry name" value="NEK_Ser/Thr_kinase"/>
</dbReference>
<dbReference type="RefSeq" id="XP_069205897.1">
    <property type="nucleotide sequence ID" value="XM_069356056.1"/>
</dbReference>
<dbReference type="GeneID" id="95988678"/>
<evidence type="ECO:0000256" key="5">
    <source>
        <dbReference type="ARBA" id="ARBA00022777"/>
    </source>
</evidence>
<evidence type="ECO:0000256" key="3">
    <source>
        <dbReference type="ARBA" id="ARBA00022679"/>
    </source>
</evidence>
<keyword evidence="6" id="KW-0067">ATP-binding</keyword>
<dbReference type="Pfam" id="PF00069">
    <property type="entry name" value="Pkinase"/>
    <property type="match status" value="1"/>
</dbReference>
<name>A0ABR3PU36_9TREE</name>
<comment type="caution">
    <text evidence="11">The sequence shown here is derived from an EMBL/GenBank/DDBJ whole genome shotgun (WGS) entry which is preliminary data.</text>
</comment>
<dbReference type="EMBL" id="JBBXJM010000006">
    <property type="protein sequence ID" value="KAL1405953.1"/>
    <property type="molecule type" value="Genomic_DNA"/>
</dbReference>
<dbReference type="EC" id="2.7.11.1" evidence="1"/>
<organism evidence="11 12">
    <name type="scientific">Vanrija albida</name>
    <dbReference type="NCBI Taxonomy" id="181172"/>
    <lineage>
        <taxon>Eukaryota</taxon>
        <taxon>Fungi</taxon>
        <taxon>Dikarya</taxon>
        <taxon>Basidiomycota</taxon>
        <taxon>Agaricomycotina</taxon>
        <taxon>Tremellomycetes</taxon>
        <taxon>Trichosporonales</taxon>
        <taxon>Trichosporonaceae</taxon>
        <taxon>Vanrija</taxon>
    </lineage>
</organism>
<evidence type="ECO:0000256" key="2">
    <source>
        <dbReference type="ARBA" id="ARBA00022527"/>
    </source>
</evidence>
<evidence type="ECO:0000313" key="11">
    <source>
        <dbReference type="EMBL" id="KAL1405953.1"/>
    </source>
</evidence>
<keyword evidence="4" id="KW-0547">Nucleotide-binding</keyword>
<feature type="domain" description="Protein kinase" evidence="10">
    <location>
        <begin position="132"/>
        <end position="402"/>
    </location>
</feature>
<proteinExistence type="predicted"/>
<comment type="catalytic activity">
    <reaction evidence="7">
        <text>L-threonyl-[protein] + ATP = O-phospho-L-threonyl-[protein] + ADP + H(+)</text>
        <dbReference type="Rhea" id="RHEA:46608"/>
        <dbReference type="Rhea" id="RHEA-COMP:11060"/>
        <dbReference type="Rhea" id="RHEA-COMP:11605"/>
        <dbReference type="ChEBI" id="CHEBI:15378"/>
        <dbReference type="ChEBI" id="CHEBI:30013"/>
        <dbReference type="ChEBI" id="CHEBI:30616"/>
        <dbReference type="ChEBI" id="CHEBI:61977"/>
        <dbReference type="ChEBI" id="CHEBI:456216"/>
        <dbReference type="EC" id="2.7.11.1"/>
    </reaction>
</comment>
<dbReference type="PROSITE" id="PS00108">
    <property type="entry name" value="PROTEIN_KINASE_ST"/>
    <property type="match status" value="1"/>
</dbReference>
<dbReference type="CDD" id="cd14014">
    <property type="entry name" value="STKc_PknB_like"/>
    <property type="match status" value="1"/>
</dbReference>
<dbReference type="InterPro" id="IPR000719">
    <property type="entry name" value="Prot_kinase_dom"/>
</dbReference>
<sequence>MDSHYTNPTGARLKRYSDLFLAGKLNDLEARSLVAGHALAMPRAIAPILPSPPLAELLSAGSAAQDSSIKTQDSIASSLSNIDEVAEIIDVKVVQQALAPVVQVTTDPLFVRRYIPELDTFQAAGQVNSFWYSPTERLGAGAQGAVFRGLVRDDTGCEVPCAVKTMKKFDFAFRTEYKAVTSVKSPHVIDLLSFDESLPDKNVLVFPLANAGSLGGHLETVGALPLEDVLDLGVQLAKGLTAIHGARIIHRDIKPDNILLFAQAHGGVRAVVADFGLAAFVKEDGIARGFRGTTVYMAPEIILEEKPRYNSSVDVYSLGAVLYEVATGVRYCNDASDKGVNRFARGASPLLLLQHPAFDGRIGGRLAQLISRMLDKNPDGRPTAAYVMEKFIDIEGELFAFLNNRGSSDFGPPATDPISVRSSSAPSSSSSQRSSLCSSTAETRILIVTPSPPSPSPLPETSAELIGFMLLEDSTDRPTSSLAKKSLHGLTPLQAGRAVLSRGPAPTPAPARGRRKLPPKIPSELAAAPQPKPRTQPPAARRKPVPVLEPEPIPPTLHAAERAAPALASPAPTPARGRRKAIPRFSPESLAPVGSWARSSASYQRLNIPVTAPPLPPPLPPPPLPPPPVARRPTLLAVSPPRAMTCVALKSAVGSIMPAVKHPSPKAETAAAGLVNPLRAVAVCLWGLVTPRAGWAEGASTLLLRGAPRPSLPLAR</sequence>
<reference evidence="11 12" key="1">
    <citation type="submission" date="2023-08" db="EMBL/GenBank/DDBJ databases">
        <title>Annotated Genome Sequence of Vanrija albida AlHP1.</title>
        <authorList>
            <person name="Herzog R."/>
        </authorList>
    </citation>
    <scope>NUCLEOTIDE SEQUENCE [LARGE SCALE GENOMIC DNA]</scope>
    <source>
        <strain evidence="11 12">AlHP1</strain>
    </source>
</reference>
<gene>
    <name evidence="11" type="ORF">Q8F55_007635</name>
</gene>
<keyword evidence="5" id="KW-0418">Kinase</keyword>
<evidence type="ECO:0000256" key="8">
    <source>
        <dbReference type="ARBA" id="ARBA00048679"/>
    </source>
</evidence>
<feature type="region of interest" description="Disordered" evidence="9">
    <location>
        <begin position="493"/>
        <end position="594"/>
    </location>
</feature>
<dbReference type="Gene3D" id="1.10.510.10">
    <property type="entry name" value="Transferase(Phosphotransferase) domain 1"/>
    <property type="match status" value="1"/>
</dbReference>
<dbReference type="InterPro" id="IPR008271">
    <property type="entry name" value="Ser/Thr_kinase_AS"/>
</dbReference>
<evidence type="ECO:0000256" key="4">
    <source>
        <dbReference type="ARBA" id="ARBA00022741"/>
    </source>
</evidence>
<keyword evidence="12" id="KW-1185">Reference proteome</keyword>
<evidence type="ECO:0000313" key="12">
    <source>
        <dbReference type="Proteomes" id="UP001565368"/>
    </source>
</evidence>
<dbReference type="Proteomes" id="UP001565368">
    <property type="component" value="Unassembled WGS sequence"/>
</dbReference>
<dbReference type="PROSITE" id="PS50011">
    <property type="entry name" value="PROTEIN_KINASE_DOM"/>
    <property type="match status" value="1"/>
</dbReference>
<evidence type="ECO:0000256" key="7">
    <source>
        <dbReference type="ARBA" id="ARBA00047899"/>
    </source>
</evidence>
<evidence type="ECO:0000256" key="9">
    <source>
        <dbReference type="SAM" id="MobiDB-lite"/>
    </source>
</evidence>
<dbReference type="SUPFAM" id="SSF56112">
    <property type="entry name" value="Protein kinase-like (PK-like)"/>
    <property type="match status" value="1"/>
</dbReference>
<dbReference type="SMART" id="SM00220">
    <property type="entry name" value="S_TKc"/>
    <property type="match status" value="1"/>
</dbReference>
<accession>A0ABR3PU36</accession>
<keyword evidence="2" id="KW-0723">Serine/threonine-protein kinase</keyword>
<keyword evidence="3" id="KW-0808">Transferase</keyword>
<feature type="compositionally biased region" description="Low complexity" evidence="9">
    <location>
        <begin position="419"/>
        <end position="438"/>
    </location>
</feature>
<evidence type="ECO:0000259" key="10">
    <source>
        <dbReference type="PROSITE" id="PS50011"/>
    </source>
</evidence>
<evidence type="ECO:0000256" key="1">
    <source>
        <dbReference type="ARBA" id="ARBA00012513"/>
    </source>
</evidence>
<dbReference type="InterPro" id="IPR011009">
    <property type="entry name" value="Kinase-like_dom_sf"/>
</dbReference>
<protein>
    <recommendedName>
        <fullName evidence="1">non-specific serine/threonine protein kinase</fullName>
        <ecNumber evidence="1">2.7.11.1</ecNumber>
    </recommendedName>
</protein>